<dbReference type="NCBIfam" id="TIGR04294">
    <property type="entry name" value="pre_pil_HX9DG"/>
    <property type="match status" value="1"/>
</dbReference>
<evidence type="ECO:0000313" key="2">
    <source>
        <dbReference type="EMBL" id="HEN15113.1"/>
    </source>
</evidence>
<evidence type="ECO:0000259" key="1">
    <source>
        <dbReference type="Pfam" id="PF07596"/>
    </source>
</evidence>
<dbReference type="InterPro" id="IPR027558">
    <property type="entry name" value="Pre_pil_HX9DG_C"/>
</dbReference>
<dbReference type="EMBL" id="DSOK01000190">
    <property type="protein sequence ID" value="HEN15113.1"/>
    <property type="molecule type" value="Genomic_DNA"/>
</dbReference>
<dbReference type="PANTHER" id="PTHR30093">
    <property type="entry name" value="GENERAL SECRETION PATHWAY PROTEIN G"/>
    <property type="match status" value="1"/>
</dbReference>
<feature type="domain" description="DUF1559" evidence="1">
    <location>
        <begin position="606"/>
        <end position="765"/>
    </location>
</feature>
<name>A0A7C2P2W4_9PLAN</name>
<protein>
    <submittedName>
        <fullName evidence="2">DUF1559 domain-containing protein</fullName>
    </submittedName>
</protein>
<dbReference type="InterPro" id="IPR045584">
    <property type="entry name" value="Pilin-like"/>
</dbReference>
<comment type="caution">
    <text evidence="2">The sequence shown here is derived from an EMBL/GenBank/DDBJ whole genome shotgun (WGS) entry which is preliminary data.</text>
</comment>
<proteinExistence type="predicted"/>
<dbReference type="PANTHER" id="PTHR30093:SF2">
    <property type="entry name" value="TYPE II SECRETION SYSTEM PROTEIN H"/>
    <property type="match status" value="1"/>
</dbReference>
<dbReference type="AlphaFoldDB" id="A0A7C2P2W4"/>
<dbReference type="Pfam" id="PF07596">
    <property type="entry name" value="SBP_bac_10"/>
    <property type="match status" value="2"/>
</dbReference>
<feature type="domain" description="DUF1559" evidence="1">
    <location>
        <begin position="772"/>
        <end position="816"/>
    </location>
</feature>
<sequence>MAAAAVLGIAGFTWHLTWGQTKKNEPTKPAEAFLPLDTIAYFRHDGSLAHRKEWENTAAYQSLVKSGLWQSAEKLVLALGKQNPDAEKITSQALPLFRQATMDGFSAAVRLMKTGDQFEPQLTVVLHKGAAKETDVFKLLRLADPQGREESVQGKRVLRGKLPGENQEWGCWSDSGHLVLTLGRDAIATVMQRMNGKTPDVRGSNLWRKNNQVPKDVTLMSVAWIDLEQINRLVKNVPLPPDPNLQPTPTVGELLEAFGANNLNNLVMQSGMMGKACWSQTRLETGTRHGVLKLVEARPFTLADLPPLPDKANNFSAVALNWLGTYDEGWHQARDFAKNHGQAEAFARAEEQWKKFQDSLGWSVRDDLLASLGQLHVFYQDPTNAIGGMGMGIAIMGMGIAIPVTDAAKIKKVIDQAIAQAPQGAPNAPQFVRATKQGREVISINFGVPVFPPVFPSVCVDEQWLVFGSTPQTVEAFLLRKDGKLPAWKPDEELAAALQDFPQQMNAISVSDPRTMVLGIGQAAPLVIAGLGAQIPGGIPREVMAVDFPSAELIAQPLFPNVSVMTVEDGKIAVTGRSSLPVLTGSDASSVAVVAVGVPLLLPAVQQAREAARRTQSRNNLKQIALALHDFQGAYDTFPPGTMPGPVTAEDRMSWQATILPYLEQGPLYNRLEKNQGWQNATNAAVGQTKISVFNNPGLGIPQLAGGLGHTDYAGVAGLGPDGPKKKLDDKGAGFFAYDRGTRIRDITDGTSNTLMTGEVSKDRGGWIQGGPATIRPVSQKPYINGPDGWGGGWRGGSHFGLADGSVRFISENIDPSVMEALTTIRGGEVVNP</sequence>
<dbReference type="InterPro" id="IPR011453">
    <property type="entry name" value="DUF1559"/>
</dbReference>
<gene>
    <name evidence="2" type="ORF">ENQ76_06545</name>
</gene>
<dbReference type="SUPFAM" id="SSF54523">
    <property type="entry name" value="Pili subunits"/>
    <property type="match status" value="1"/>
</dbReference>
<accession>A0A7C2P2W4</accession>
<reference evidence="2" key="1">
    <citation type="journal article" date="2020" name="mSystems">
        <title>Genome- and Community-Level Interaction Insights into Carbon Utilization and Element Cycling Functions of Hydrothermarchaeota in Hydrothermal Sediment.</title>
        <authorList>
            <person name="Zhou Z."/>
            <person name="Liu Y."/>
            <person name="Xu W."/>
            <person name="Pan J."/>
            <person name="Luo Z.H."/>
            <person name="Li M."/>
        </authorList>
    </citation>
    <scope>NUCLEOTIDE SEQUENCE [LARGE SCALE GENOMIC DNA]</scope>
    <source>
        <strain evidence="2">SpSt-339</strain>
    </source>
</reference>
<organism evidence="2">
    <name type="scientific">Schlesneria paludicola</name>
    <dbReference type="NCBI Taxonomy" id="360056"/>
    <lineage>
        <taxon>Bacteria</taxon>
        <taxon>Pseudomonadati</taxon>
        <taxon>Planctomycetota</taxon>
        <taxon>Planctomycetia</taxon>
        <taxon>Planctomycetales</taxon>
        <taxon>Planctomycetaceae</taxon>
        <taxon>Schlesneria</taxon>
    </lineage>
</organism>